<evidence type="ECO:0008006" key="3">
    <source>
        <dbReference type="Google" id="ProtNLM"/>
    </source>
</evidence>
<protein>
    <recommendedName>
        <fullName evidence="3">DUF4145 domain-containing protein</fullName>
    </recommendedName>
</protein>
<dbReference type="EMBL" id="JABWRZ020000001">
    <property type="protein sequence ID" value="MBV4489782.1"/>
    <property type="molecule type" value="Genomic_DNA"/>
</dbReference>
<sequence>MRYFDCTRFDYKNITAEESKALTKRDKSAYKHSFTTWINNEIEQITERKWQIDNIGVVEETGDFIRLIKEAELTYALGAFYSTIALTGIASEDLCKYFAKKTGHIDLQSLTQHVRLQKLKERGELSEETHKAFDAIRIVRNDCLHFNDDFKTRDQSTLGAEALNCINSLKAIYKELFSPSNSQYKSGEIITKIIEDFARQQVYKTSFGDTLNQEEFTMKLRYFMAKELQIDVAISNPGDKITQTDLFRIEEIDLEVTPKEITLHHIPLGIYTTIDLADEDIKKIQDLGLSEDDTIFASIYSILNHQGMSATWYFETFIAFKS</sequence>
<proteinExistence type="predicted"/>
<accession>A0ABS6Q6G3</accession>
<comment type="caution">
    <text evidence="1">The sequence shown here is derived from an EMBL/GenBank/DDBJ whole genome shotgun (WGS) entry which is preliminary data.</text>
</comment>
<evidence type="ECO:0000313" key="2">
    <source>
        <dbReference type="Proteomes" id="UP000609530"/>
    </source>
</evidence>
<keyword evidence="2" id="KW-1185">Reference proteome</keyword>
<dbReference type="RefSeq" id="WP_186672830.1">
    <property type="nucleotide sequence ID" value="NZ_JABWRZ020000001.1"/>
</dbReference>
<name>A0ABS6Q6G3_9PSED</name>
<reference evidence="1 2" key="1">
    <citation type="journal article" date="2020" name="Microorganisms">
        <title>Reliable Identification of Environmental Pseudomonas Isolates Using the rpoD Gene.</title>
        <authorList>
            <consortium name="The Broad Institute Genome Sequencing Platform"/>
            <person name="Girard L."/>
            <person name="Lood C."/>
            <person name="Rokni-Zadeh H."/>
            <person name="van Noort V."/>
            <person name="Lavigne R."/>
            <person name="De Mot R."/>
        </authorList>
    </citation>
    <scope>NUCLEOTIDE SEQUENCE [LARGE SCALE GENOMIC DNA]</scope>
    <source>
        <strain evidence="1 2">RD9SR1</strain>
    </source>
</reference>
<dbReference type="Proteomes" id="UP000609530">
    <property type="component" value="Unassembled WGS sequence"/>
</dbReference>
<gene>
    <name evidence="1" type="ORF">HU760_004105</name>
</gene>
<organism evidence="1 2">
    <name type="scientific">Pseudomonas oryzicola</name>
    <dbReference type="NCBI Taxonomy" id="485876"/>
    <lineage>
        <taxon>Bacteria</taxon>
        <taxon>Pseudomonadati</taxon>
        <taxon>Pseudomonadota</taxon>
        <taxon>Gammaproteobacteria</taxon>
        <taxon>Pseudomonadales</taxon>
        <taxon>Pseudomonadaceae</taxon>
        <taxon>Pseudomonas</taxon>
    </lineage>
</organism>
<evidence type="ECO:0000313" key="1">
    <source>
        <dbReference type="EMBL" id="MBV4489782.1"/>
    </source>
</evidence>